<dbReference type="Pfam" id="PF00078">
    <property type="entry name" value="RVT_1"/>
    <property type="match status" value="1"/>
</dbReference>
<dbReference type="OrthoDB" id="6614157at2759"/>
<dbReference type="SUPFAM" id="SSF56219">
    <property type="entry name" value="DNase I-like"/>
    <property type="match status" value="1"/>
</dbReference>
<dbReference type="PANTHER" id="PTHR36688:SF2">
    <property type="entry name" value="ENDONUCLEASE_EXONUCLEASE_PHOSPHATASE DOMAIN-CONTAINING PROTEIN"/>
    <property type="match status" value="1"/>
</dbReference>
<dbReference type="InterPro" id="IPR005135">
    <property type="entry name" value="Endo/exonuclease/phosphatase"/>
</dbReference>
<dbReference type="AlphaFoldDB" id="A0A814G328"/>
<dbReference type="EMBL" id="CAJNOC010003610">
    <property type="protein sequence ID" value="CAF0990615.1"/>
    <property type="molecule type" value="Genomic_DNA"/>
</dbReference>
<evidence type="ECO:0000313" key="3">
    <source>
        <dbReference type="EMBL" id="CAF0990615.1"/>
    </source>
</evidence>
<dbReference type="InterPro" id="IPR052560">
    <property type="entry name" value="RdDP_mobile_element"/>
</dbReference>
<gene>
    <name evidence="3" type="ORF">OXX778_LOCUS15891</name>
</gene>
<sequence>MFLNSYSPDIISINETKCDNLIASKHLNFQSYNLVHRERKNGLNGAGGVGLFIKKNIKYTRIFDFDHLNIELISVKIQIDQREVIIVSYYNPPDQMLSLELFKLLNKCSFILCGDLNAKSFAYGCQSYNQNGKILDQILNFKNIVRLSNCSMTYKSFSNKKEEILDYIFSDVSIIKDIDNFEVLNCLMGSNHYPMLIRLNNSVERNDFIQNDQKKFEYNKANWDLFKSLLPSCIPDDINNDLNELNEFITKSLLNCAEKAIPSKQVKLKNELPKYIIDLIFFKNTLKKSKCDKAKYNKIKKIIKDEIIAFKNSKWQKFLNSLGSKATSSRPFWQRIKTANNRKPKNKSIPNLFYNQKSYVNEEEKVNLFGSILEEVFKNGDEPNFDNEFKQKIEKKVDNRKFNFKLDKPLTIKELDVELKNLNKNASAGHDKIHNLMLLNSSSDFKQILLKLFNTSLSKSTLPKSWKIASTTGQFCVTSCLGKLCEKLVYKRLNDFIQENNLVLDEQSGFRRKRQTKDNLVHLIQKIIESFNRKKKVCTILFDIASAFDKVWHKGLIYKMIDKNIPEYLIAWCQNFLEFRKFFVRINNTCSILLRSNDANEGVSINSLHKGHDHVEEAEITMLIARNSTKENIRVNKGTVKNVFEKSVNKAFAHSELSLKDAAKFAPKYKNEAKTLYKIKNKDQVSKDKLPNQIEDINFDGEYNEYTLTNCKKRFLLFDDKKEDRILCFSSNIQLEILAKCTRWHVDGTFKACPSLFYQVYLIITLSLKHVHFTPIVPICNYYFIDSPNANHLNFINYSFGNLKLY</sequence>
<accession>A0A814G328</accession>
<reference evidence="3" key="1">
    <citation type="submission" date="2021-02" db="EMBL/GenBank/DDBJ databases">
        <authorList>
            <person name="Nowell W R."/>
        </authorList>
    </citation>
    <scope>NUCLEOTIDE SEQUENCE</scope>
    <source>
        <strain evidence="3">Ploen Becks lab</strain>
    </source>
</reference>
<evidence type="ECO:0000259" key="2">
    <source>
        <dbReference type="Pfam" id="PF14529"/>
    </source>
</evidence>
<dbReference type="Pfam" id="PF14529">
    <property type="entry name" value="Exo_endo_phos_2"/>
    <property type="match status" value="1"/>
</dbReference>
<feature type="domain" description="Endonuclease/exonuclease/phosphatase" evidence="2">
    <location>
        <begin position="85"/>
        <end position="195"/>
    </location>
</feature>
<dbReference type="InterPro" id="IPR036691">
    <property type="entry name" value="Endo/exonu/phosph_ase_sf"/>
</dbReference>
<dbReference type="InterPro" id="IPR000477">
    <property type="entry name" value="RT_dom"/>
</dbReference>
<organism evidence="3 4">
    <name type="scientific">Brachionus calyciflorus</name>
    <dbReference type="NCBI Taxonomy" id="104777"/>
    <lineage>
        <taxon>Eukaryota</taxon>
        <taxon>Metazoa</taxon>
        <taxon>Spiralia</taxon>
        <taxon>Gnathifera</taxon>
        <taxon>Rotifera</taxon>
        <taxon>Eurotatoria</taxon>
        <taxon>Monogononta</taxon>
        <taxon>Pseudotrocha</taxon>
        <taxon>Ploima</taxon>
        <taxon>Brachionidae</taxon>
        <taxon>Brachionus</taxon>
    </lineage>
</organism>
<evidence type="ECO:0000313" key="4">
    <source>
        <dbReference type="Proteomes" id="UP000663879"/>
    </source>
</evidence>
<evidence type="ECO:0000259" key="1">
    <source>
        <dbReference type="Pfam" id="PF00078"/>
    </source>
</evidence>
<dbReference type="GO" id="GO:0003824">
    <property type="term" value="F:catalytic activity"/>
    <property type="evidence" value="ECO:0007669"/>
    <property type="project" value="InterPro"/>
</dbReference>
<dbReference type="Proteomes" id="UP000663879">
    <property type="component" value="Unassembled WGS sequence"/>
</dbReference>
<proteinExistence type="predicted"/>
<protein>
    <submittedName>
        <fullName evidence="3">Uncharacterized protein</fullName>
    </submittedName>
</protein>
<keyword evidence="4" id="KW-1185">Reference proteome</keyword>
<dbReference type="PANTHER" id="PTHR36688">
    <property type="entry name" value="ENDO/EXONUCLEASE/PHOSPHATASE DOMAIN-CONTAINING PROTEIN"/>
    <property type="match status" value="1"/>
</dbReference>
<name>A0A814G328_9BILA</name>
<dbReference type="Gene3D" id="3.60.10.10">
    <property type="entry name" value="Endonuclease/exonuclease/phosphatase"/>
    <property type="match status" value="1"/>
</dbReference>
<comment type="caution">
    <text evidence="3">The sequence shown here is derived from an EMBL/GenBank/DDBJ whole genome shotgun (WGS) entry which is preliminary data.</text>
</comment>
<feature type="domain" description="Reverse transcriptase" evidence="1">
    <location>
        <begin position="476"/>
        <end position="587"/>
    </location>
</feature>